<dbReference type="GO" id="GO:0061599">
    <property type="term" value="F:molybdopterin molybdotransferase activity"/>
    <property type="evidence" value="ECO:0007669"/>
    <property type="project" value="UniProtKB-UniRule"/>
</dbReference>
<dbReference type="AlphaFoldDB" id="A0A8J4U4J7"/>
<dbReference type="EMBL" id="QNUK01000812">
    <property type="protein sequence ID" value="KAF5889432.1"/>
    <property type="molecule type" value="Genomic_DNA"/>
</dbReference>
<evidence type="ECO:0000313" key="2">
    <source>
        <dbReference type="EMBL" id="KAF5889432.1"/>
    </source>
</evidence>
<dbReference type="GO" id="GO:0005524">
    <property type="term" value="F:ATP binding"/>
    <property type="evidence" value="ECO:0007669"/>
    <property type="project" value="UniProtKB-UniRule"/>
</dbReference>
<feature type="non-terminal residue" evidence="2">
    <location>
        <position position="1"/>
    </location>
</feature>
<comment type="function">
    <text evidence="1">Catalyzes two steps in the biosynthesis of the molybdenum cofactor. In the first step, molybdopterin is adenylated. Subsequently, molybdate is inserted into adenylated molybdopterin and AMP is released.</text>
</comment>
<keyword evidence="3" id="KW-1185">Reference proteome</keyword>
<evidence type="ECO:0000256" key="1">
    <source>
        <dbReference type="RuleBase" id="RU365090"/>
    </source>
</evidence>
<accession>A0A8J4U4J7</accession>
<reference evidence="2" key="1">
    <citation type="submission" date="2020-07" db="EMBL/GenBank/DDBJ databases">
        <title>Clarias magur genome sequencing, assembly and annotation.</title>
        <authorList>
            <person name="Kushwaha B."/>
            <person name="Kumar R."/>
            <person name="Das P."/>
            <person name="Joshi C.G."/>
            <person name="Kumar D."/>
            <person name="Nagpure N.S."/>
            <person name="Pandey M."/>
            <person name="Agarwal S."/>
            <person name="Srivastava S."/>
            <person name="Singh M."/>
            <person name="Sahoo L."/>
            <person name="Jayasankar P."/>
            <person name="Meher P.K."/>
            <person name="Koringa P.G."/>
            <person name="Iquebal M.A."/>
            <person name="Das S.P."/>
            <person name="Bit A."/>
            <person name="Patnaik S."/>
            <person name="Patel N."/>
            <person name="Shah T.M."/>
            <person name="Hinsu A."/>
            <person name="Jena J.K."/>
        </authorList>
    </citation>
    <scope>NUCLEOTIDE SEQUENCE</scope>
    <source>
        <strain evidence="2">CIFAMagur01</strain>
        <tissue evidence="2">Testis</tissue>
    </source>
</reference>
<keyword evidence="1" id="KW-0479">Metal-binding</keyword>
<dbReference type="SUPFAM" id="SSF63867">
    <property type="entry name" value="MoeA C-terminal domain-like"/>
    <property type="match status" value="1"/>
</dbReference>
<comment type="cofactor">
    <cofactor evidence="1">
        <name>Mg(2+)</name>
        <dbReference type="ChEBI" id="CHEBI:18420"/>
    </cofactor>
</comment>
<comment type="catalytic activity">
    <reaction evidence="1">
        <text>adenylyl-molybdopterin + molybdate = Mo-molybdopterin + AMP + H(+)</text>
        <dbReference type="Rhea" id="RHEA:35047"/>
        <dbReference type="ChEBI" id="CHEBI:15378"/>
        <dbReference type="ChEBI" id="CHEBI:36264"/>
        <dbReference type="ChEBI" id="CHEBI:62727"/>
        <dbReference type="ChEBI" id="CHEBI:71302"/>
        <dbReference type="ChEBI" id="CHEBI:456215"/>
    </reaction>
</comment>
<comment type="similarity">
    <text evidence="1">Belongs to the MoeA family.</text>
</comment>
<dbReference type="PANTHER" id="PTHR10192">
    <property type="entry name" value="MOLYBDOPTERIN BIOSYNTHESIS PROTEIN"/>
    <property type="match status" value="1"/>
</dbReference>
<name>A0A8J4U4J7_CLAMG</name>
<gene>
    <name evidence="2" type="ORF">DAT39_020868</name>
</gene>
<organism evidence="2 3">
    <name type="scientific">Clarias magur</name>
    <name type="common">Asian catfish</name>
    <name type="synonym">Macropteronotus magur</name>
    <dbReference type="NCBI Taxonomy" id="1594786"/>
    <lineage>
        <taxon>Eukaryota</taxon>
        <taxon>Metazoa</taxon>
        <taxon>Chordata</taxon>
        <taxon>Craniata</taxon>
        <taxon>Vertebrata</taxon>
        <taxon>Euteleostomi</taxon>
        <taxon>Actinopterygii</taxon>
        <taxon>Neopterygii</taxon>
        <taxon>Teleostei</taxon>
        <taxon>Ostariophysi</taxon>
        <taxon>Siluriformes</taxon>
        <taxon>Clariidae</taxon>
        <taxon>Clarias</taxon>
    </lineage>
</organism>
<dbReference type="GO" id="GO:0030425">
    <property type="term" value="C:dendrite"/>
    <property type="evidence" value="ECO:0007669"/>
    <property type="project" value="TreeGrafter"/>
</dbReference>
<dbReference type="GO" id="GO:0005829">
    <property type="term" value="C:cytosol"/>
    <property type="evidence" value="ECO:0007669"/>
    <property type="project" value="TreeGrafter"/>
</dbReference>
<dbReference type="GO" id="GO:0046872">
    <property type="term" value="F:metal ion binding"/>
    <property type="evidence" value="ECO:0007669"/>
    <property type="project" value="UniProtKB-UniRule"/>
</dbReference>
<evidence type="ECO:0000313" key="3">
    <source>
        <dbReference type="Proteomes" id="UP000727407"/>
    </source>
</evidence>
<dbReference type="GO" id="GO:0007529">
    <property type="term" value="P:establishment of synaptic specificity at neuromuscular junction"/>
    <property type="evidence" value="ECO:0007669"/>
    <property type="project" value="TreeGrafter"/>
</dbReference>
<dbReference type="OrthoDB" id="4349954at2759"/>
<dbReference type="Gene3D" id="2.40.340.10">
    <property type="entry name" value="MoeA, C-terminal, domain IV"/>
    <property type="match status" value="1"/>
</dbReference>
<keyword evidence="1" id="KW-0500">Molybdenum</keyword>
<dbReference type="UniPathway" id="UPA00344"/>
<dbReference type="GO" id="GO:0097112">
    <property type="term" value="P:gamma-aminobutyric acid receptor clustering"/>
    <property type="evidence" value="ECO:0007669"/>
    <property type="project" value="TreeGrafter"/>
</dbReference>
<comment type="caution">
    <text evidence="2">The sequence shown here is derived from an EMBL/GenBank/DDBJ whole genome shotgun (WGS) entry which is preliminary data.</text>
</comment>
<dbReference type="PANTHER" id="PTHR10192:SF5">
    <property type="entry name" value="GEPHYRIN"/>
    <property type="match status" value="1"/>
</dbReference>
<dbReference type="InterPro" id="IPR038987">
    <property type="entry name" value="MoeA-like"/>
</dbReference>
<dbReference type="GO" id="GO:0006777">
    <property type="term" value="P:Mo-molybdopterin cofactor biosynthetic process"/>
    <property type="evidence" value="ECO:0007669"/>
    <property type="project" value="UniProtKB-UniRule"/>
</dbReference>
<comment type="catalytic activity">
    <reaction evidence="1">
        <text>molybdopterin + ATP + H(+) = adenylyl-molybdopterin + diphosphate</text>
        <dbReference type="Rhea" id="RHEA:31331"/>
        <dbReference type="ChEBI" id="CHEBI:15378"/>
        <dbReference type="ChEBI" id="CHEBI:30616"/>
        <dbReference type="ChEBI" id="CHEBI:33019"/>
        <dbReference type="ChEBI" id="CHEBI:58698"/>
        <dbReference type="ChEBI" id="CHEBI:62727"/>
    </reaction>
</comment>
<keyword evidence="1" id="KW-0808">Transferase</keyword>
<dbReference type="GO" id="GO:0098970">
    <property type="term" value="P:postsynaptic neurotransmitter receptor diffusion trapping"/>
    <property type="evidence" value="ECO:0007669"/>
    <property type="project" value="TreeGrafter"/>
</dbReference>
<dbReference type="GO" id="GO:0072579">
    <property type="term" value="P:glycine receptor clustering"/>
    <property type="evidence" value="ECO:0007669"/>
    <property type="project" value="TreeGrafter"/>
</dbReference>
<keyword evidence="1" id="KW-0501">Molybdenum cofactor biosynthesis</keyword>
<dbReference type="InterPro" id="IPR036688">
    <property type="entry name" value="MoeA_C_domain_IV_sf"/>
</dbReference>
<dbReference type="GO" id="GO:0099634">
    <property type="term" value="C:postsynaptic specialization membrane"/>
    <property type="evidence" value="ECO:0007669"/>
    <property type="project" value="GOC"/>
</dbReference>
<protein>
    <submittedName>
        <fullName evidence="2">Gephyrin-like isoform X1</fullName>
    </submittedName>
</protein>
<dbReference type="GO" id="GO:0061598">
    <property type="term" value="F:molybdopterin adenylyltransferase activity"/>
    <property type="evidence" value="ECO:0007669"/>
    <property type="project" value="UniProtKB-UniRule"/>
</dbReference>
<dbReference type="Proteomes" id="UP000727407">
    <property type="component" value="Unassembled WGS sequence"/>
</dbReference>
<proteinExistence type="inferred from homology"/>
<keyword evidence="1" id="KW-0460">Magnesium</keyword>
<comment type="pathway">
    <text evidence="1">Cofactor biosynthesis; molybdopterin biosynthesis.</text>
</comment>
<sequence length="172" mass="19359">NFTYRDTGATLLEAVPMSDSEASRLPVSPPARRSNPVSAVVTCNLFVIPALRKLQGILDPRPTIIKARLSCDVKLDPRPEYHRCILTWHHQEPLPWAQSTGPSYGHAVVPNGYERTDGSREKQVIYVQEENPHLMTNVHTIGLLCMFDLLENVVPRLLRIPLDDFVFIGIPL</sequence>